<reference evidence="1 2" key="1">
    <citation type="submission" date="2009-02" db="EMBL/GenBank/DDBJ databases">
        <title>Annotation of Streptomyces hygroscopicus strain ATCC 53653.</title>
        <authorList>
            <consortium name="The Broad Institute Genome Sequencing Platform"/>
            <consortium name="Broad Institute Microbial Sequencing Center"/>
            <person name="Fischbach M."/>
            <person name="Godfrey P."/>
            <person name="Ward D."/>
            <person name="Young S."/>
            <person name="Zeng Q."/>
            <person name="Koehrsen M."/>
            <person name="Alvarado L."/>
            <person name="Berlin A.M."/>
            <person name="Bochicchio J."/>
            <person name="Borenstein D."/>
            <person name="Chapman S.B."/>
            <person name="Chen Z."/>
            <person name="Engels R."/>
            <person name="Freedman E."/>
            <person name="Gellesch M."/>
            <person name="Goldberg J."/>
            <person name="Griggs A."/>
            <person name="Gujja S."/>
            <person name="Heilman E.R."/>
            <person name="Heiman D.I."/>
            <person name="Hepburn T.A."/>
            <person name="Howarth C."/>
            <person name="Jen D."/>
            <person name="Larson L."/>
            <person name="Lewis B."/>
            <person name="Mehta T."/>
            <person name="Park D."/>
            <person name="Pearson M."/>
            <person name="Richards J."/>
            <person name="Roberts A."/>
            <person name="Saif S."/>
            <person name="Shea T.D."/>
            <person name="Shenoy N."/>
            <person name="Sisk P."/>
            <person name="Stolte C."/>
            <person name="Sykes S.N."/>
            <person name="Thomson T."/>
            <person name="Walk T."/>
            <person name="White J."/>
            <person name="Yandava C."/>
            <person name="Straight P."/>
            <person name="Clardy J."/>
            <person name="Hung D."/>
            <person name="Kolter R."/>
            <person name="Mekalanos J."/>
            <person name="Walker S."/>
            <person name="Walsh C.T."/>
            <person name="Wieland-Brown L.C."/>
            <person name="Haas B."/>
            <person name="Nusbaum C."/>
            <person name="Birren B."/>
        </authorList>
    </citation>
    <scope>NUCLEOTIDE SEQUENCE [LARGE SCALE GENOMIC DNA]</scope>
    <source>
        <strain evidence="1 2">ATCC 53653</strain>
    </source>
</reference>
<dbReference type="HOGENOM" id="CLU_739481_0_0_11"/>
<protein>
    <submittedName>
        <fullName evidence="1">Uncharacterized protein</fullName>
    </submittedName>
</protein>
<dbReference type="Proteomes" id="UP000003963">
    <property type="component" value="Unassembled WGS sequence"/>
</dbReference>
<evidence type="ECO:0000313" key="1">
    <source>
        <dbReference type="EMBL" id="EFL29395.1"/>
    </source>
</evidence>
<sequence length="369" mass="41042">MARWRYWAQHALTNEVLAASLPVADPEFGHELNGPGHFKGRLEPRFVQANTAALDAGNVYLYAQFGTLLMWGGILWFSQPQDRSWALEAAGWSSYLNQRYDHHGELNARGPYVNTDPCKIIRDVWAYAQEQPDGTLGVQVDTTTSTAKVGTTKEPWHSYWYEVPNLGDHIDNLVSEDDSPDYANHCSYATDGTVVRRIRLGYPRLGRRRTDITFQSGVNIIDSPPIRYSGEDYANTIIATGSGEGTATRKAVDSVRDGRLRIEKHLPLPSVNGNDILAKRAAADRKRRQILGQTEQITVRHHPHAPLGSWQIGDDVQVAVHNEWTSWSAWCRITGWTVKPGAGNGGEDAITLDLARADSFHYGAPTEVA</sequence>
<evidence type="ECO:0000313" key="2">
    <source>
        <dbReference type="Proteomes" id="UP000003963"/>
    </source>
</evidence>
<gene>
    <name evidence="1" type="ORF">SSOG_09109</name>
</gene>
<proteinExistence type="predicted"/>
<dbReference type="OrthoDB" id="3515845at2"/>
<dbReference type="AlphaFoldDB" id="D9WWW7"/>
<accession>D9WWW7</accession>
<keyword evidence="2" id="KW-1185">Reference proteome</keyword>
<organism evidence="1 2">
    <name type="scientific">Streptomyces himastatinicus ATCC 53653</name>
    <dbReference type="NCBI Taxonomy" id="457427"/>
    <lineage>
        <taxon>Bacteria</taxon>
        <taxon>Bacillati</taxon>
        <taxon>Actinomycetota</taxon>
        <taxon>Actinomycetes</taxon>
        <taxon>Kitasatosporales</taxon>
        <taxon>Streptomycetaceae</taxon>
        <taxon>Streptomyces</taxon>
        <taxon>Streptomyces violaceusniger group</taxon>
    </lineage>
</organism>
<dbReference type="EMBL" id="GG657755">
    <property type="protein sequence ID" value="EFL29395.1"/>
    <property type="molecule type" value="Genomic_DNA"/>
</dbReference>
<dbReference type="RefSeq" id="WP_009721192.1">
    <property type="nucleotide sequence ID" value="NZ_GG657755.1"/>
</dbReference>
<name>D9WWW7_9ACTN</name>
<dbReference type="STRING" id="457427.SSOG_09109"/>